<name>A0A3A4A8X5_9ACTN</name>
<dbReference type="OrthoDB" id="5121599at2"/>
<feature type="compositionally biased region" description="Low complexity" evidence="2">
    <location>
        <begin position="29"/>
        <end position="49"/>
    </location>
</feature>
<feature type="region of interest" description="Disordered" evidence="2">
    <location>
        <begin position="1"/>
        <end position="70"/>
    </location>
</feature>
<sequence>MLGGLLPAATPWQAPRAGSPAGALTESLSAPASASSSGAGSAPSSASSPASPPAEVVEHAARQRPGYWTPERMARATPLGLLADTVDALLAPSAVPRKARQTHRPSARSAGARWPSAGKVARTTGRVFLTIDKTDFVCSATTVPSASRDLVVTAGHCLMDPLLGWAENWTFVPGYDAGGKPYGVYTARRMFVPSAWSKRGDDSYDVGMAALNTAGGRHVADAVGVQRIAFTSQRGRQVYAFGYPADPPYDGGELVYCSGKPKPDPHKQTMDHGLRCDMTAGSSGGPWLTGFDPRTGEGTVTSVSSFKYGDDMKTMYGPHFGPPIRALYTKASRA</sequence>
<evidence type="ECO:0008006" key="5">
    <source>
        <dbReference type="Google" id="ProtNLM"/>
    </source>
</evidence>
<evidence type="ECO:0000313" key="3">
    <source>
        <dbReference type="EMBL" id="RJL21702.1"/>
    </source>
</evidence>
<dbReference type="PROSITE" id="PS00134">
    <property type="entry name" value="TRYPSIN_HIS"/>
    <property type="match status" value="1"/>
</dbReference>
<dbReference type="AlphaFoldDB" id="A0A3A4A8X5"/>
<dbReference type="InterPro" id="IPR043504">
    <property type="entry name" value="Peptidase_S1_PA_chymotrypsin"/>
</dbReference>
<reference evidence="3 4" key="1">
    <citation type="submission" date="2018-09" db="EMBL/GenBank/DDBJ databases">
        <title>YIM 75507 draft genome.</title>
        <authorList>
            <person name="Tang S."/>
            <person name="Feng Y."/>
        </authorList>
    </citation>
    <scope>NUCLEOTIDE SEQUENCE [LARGE SCALE GENOMIC DNA]</scope>
    <source>
        <strain evidence="3 4">YIM 75507</strain>
    </source>
</reference>
<feature type="compositionally biased region" description="Basic residues" evidence="2">
    <location>
        <begin position="97"/>
        <end position="106"/>
    </location>
</feature>
<dbReference type="Gene3D" id="2.40.10.10">
    <property type="entry name" value="Trypsin-like serine proteases"/>
    <property type="match status" value="2"/>
</dbReference>
<proteinExistence type="predicted"/>
<accession>A0A3A4A8X5</accession>
<organism evidence="3 4">
    <name type="scientific">Bailinhaonella thermotolerans</name>
    <dbReference type="NCBI Taxonomy" id="1070861"/>
    <lineage>
        <taxon>Bacteria</taxon>
        <taxon>Bacillati</taxon>
        <taxon>Actinomycetota</taxon>
        <taxon>Actinomycetes</taxon>
        <taxon>Streptosporangiales</taxon>
        <taxon>Streptosporangiaceae</taxon>
        <taxon>Bailinhaonella</taxon>
    </lineage>
</organism>
<dbReference type="InterPro" id="IPR050966">
    <property type="entry name" value="Glutamyl_endopeptidase"/>
</dbReference>
<comment type="caution">
    <text evidence="3">The sequence shown here is derived from an EMBL/GenBank/DDBJ whole genome shotgun (WGS) entry which is preliminary data.</text>
</comment>
<feature type="region of interest" description="Disordered" evidence="2">
    <location>
        <begin position="93"/>
        <end position="118"/>
    </location>
</feature>
<evidence type="ECO:0000313" key="4">
    <source>
        <dbReference type="Proteomes" id="UP000265768"/>
    </source>
</evidence>
<protein>
    <recommendedName>
        <fullName evidence="5">Serine protease</fullName>
    </recommendedName>
</protein>
<dbReference type="InterPro" id="IPR018114">
    <property type="entry name" value="TRYPSIN_HIS"/>
</dbReference>
<dbReference type="SUPFAM" id="SSF50494">
    <property type="entry name" value="Trypsin-like serine proteases"/>
    <property type="match status" value="1"/>
</dbReference>
<dbReference type="PANTHER" id="PTHR15462">
    <property type="entry name" value="SERINE PROTEASE"/>
    <property type="match status" value="1"/>
</dbReference>
<dbReference type="GO" id="GO:0006508">
    <property type="term" value="P:proteolysis"/>
    <property type="evidence" value="ECO:0007669"/>
    <property type="project" value="InterPro"/>
</dbReference>
<dbReference type="GO" id="GO:0004252">
    <property type="term" value="F:serine-type endopeptidase activity"/>
    <property type="evidence" value="ECO:0007669"/>
    <property type="project" value="InterPro"/>
</dbReference>
<keyword evidence="4" id="KW-1185">Reference proteome</keyword>
<dbReference type="Proteomes" id="UP000265768">
    <property type="component" value="Unassembled WGS sequence"/>
</dbReference>
<dbReference type="InterPro" id="IPR009003">
    <property type="entry name" value="Peptidase_S1_PA"/>
</dbReference>
<evidence type="ECO:0000256" key="2">
    <source>
        <dbReference type="SAM" id="MobiDB-lite"/>
    </source>
</evidence>
<dbReference type="EMBL" id="QZEY01000024">
    <property type="protein sequence ID" value="RJL21702.1"/>
    <property type="molecule type" value="Genomic_DNA"/>
</dbReference>
<keyword evidence="1" id="KW-0732">Signal</keyword>
<gene>
    <name evidence="3" type="ORF">D5H75_36805</name>
</gene>
<evidence type="ECO:0000256" key="1">
    <source>
        <dbReference type="ARBA" id="ARBA00022729"/>
    </source>
</evidence>